<feature type="non-terminal residue" evidence="1">
    <location>
        <position position="1"/>
    </location>
</feature>
<evidence type="ECO:0000313" key="2">
    <source>
        <dbReference type="Proteomes" id="UP001140096"/>
    </source>
</evidence>
<dbReference type="Proteomes" id="UP001140096">
    <property type="component" value="Unassembled WGS sequence"/>
</dbReference>
<organism evidence="1 2">
    <name type="scientific">Coemansia furcata</name>
    <dbReference type="NCBI Taxonomy" id="417177"/>
    <lineage>
        <taxon>Eukaryota</taxon>
        <taxon>Fungi</taxon>
        <taxon>Fungi incertae sedis</taxon>
        <taxon>Zoopagomycota</taxon>
        <taxon>Kickxellomycotina</taxon>
        <taxon>Kickxellomycetes</taxon>
        <taxon>Kickxellales</taxon>
        <taxon>Kickxellaceae</taxon>
        <taxon>Coemansia</taxon>
    </lineage>
</organism>
<gene>
    <name evidence="1" type="primary">KRE5_2</name>
    <name evidence="1" type="ORF">H4S07_006659</name>
</gene>
<reference evidence="1" key="1">
    <citation type="submission" date="2022-07" db="EMBL/GenBank/DDBJ databases">
        <title>Phylogenomic reconstructions and comparative analyses of Kickxellomycotina fungi.</title>
        <authorList>
            <person name="Reynolds N.K."/>
            <person name="Stajich J.E."/>
            <person name="Barry K."/>
            <person name="Grigoriev I.V."/>
            <person name="Crous P."/>
            <person name="Smith M.E."/>
        </authorList>
    </citation>
    <scope>NUCLEOTIDE SEQUENCE</scope>
    <source>
        <strain evidence="1">CBS 102833</strain>
    </source>
</reference>
<accession>A0ACC1KU94</accession>
<feature type="non-terminal residue" evidence="1">
    <location>
        <position position="369"/>
    </location>
</feature>
<evidence type="ECO:0000313" key="1">
    <source>
        <dbReference type="EMBL" id="KAJ2794777.1"/>
    </source>
</evidence>
<comment type="caution">
    <text evidence="1">The sequence shown here is derived from an EMBL/GenBank/DDBJ whole genome shotgun (WGS) entry which is preliminary data.</text>
</comment>
<dbReference type="EMBL" id="JANBUP010004138">
    <property type="protein sequence ID" value="KAJ2794777.1"/>
    <property type="molecule type" value="Genomic_DNA"/>
</dbReference>
<protein>
    <submittedName>
        <fullName evidence="1">Killer toxin resistant protein</fullName>
    </submittedName>
</protein>
<sequence length="369" mass="41498">SAGGAEGSGQLVFDMRDKSKDKKTVLWLNDLEKDSRYSMWPSDVQNLMRVLRPGMVQRLRKNIVQIIFALDLSLADSWVLIFEDIVTNIEHGLPMQFGVVPLIEYRAANSLSPANQMAMYTLYLRRSFKKKEWQSVIKGALLSHLQAKKGSDSKKSRSFVDHARSVYEAYIKTHQTKDNETPLTWEQVVGIEKSWLSKRWDETVRYCSRLDLSPTSAPVGLAFVNGVQYPLVEGYQQDIFKAFQLQTWELAQKLRSDKFAATDDIQDFVYGSDTALSSRNTLIYVSDETPLRYAPLSKPLVMRWMDEHVQYLRFSNGSSGGGGDTAGKADDVDDELVISTWVVGDFATARARSLAASALAAAKTDPTVQ</sequence>
<proteinExistence type="predicted"/>
<keyword evidence="2" id="KW-1185">Reference proteome</keyword>
<name>A0ACC1KU94_9FUNG</name>